<dbReference type="RefSeq" id="XP_954918.1">
    <property type="nucleotide sequence ID" value="XM_949825.1"/>
</dbReference>
<feature type="domain" description="RRM" evidence="7">
    <location>
        <begin position="11"/>
        <end position="85"/>
    </location>
</feature>
<dbReference type="GO" id="GO:0006397">
    <property type="term" value="P:mRNA processing"/>
    <property type="evidence" value="ECO:0007669"/>
    <property type="project" value="UniProtKB-KW"/>
</dbReference>
<comment type="subcellular location">
    <subcellularLocation>
        <location evidence="1">Nucleus</location>
    </subcellularLocation>
</comment>
<protein>
    <submittedName>
        <fullName evidence="8">RNA-binding protein, putative</fullName>
    </submittedName>
</protein>
<dbReference type="InParanoid" id="Q4UCK9"/>
<gene>
    <name evidence="8" type="ORF">TA03440</name>
</gene>
<dbReference type="Gene3D" id="3.30.70.330">
    <property type="match status" value="1"/>
</dbReference>
<evidence type="ECO:0000256" key="4">
    <source>
        <dbReference type="ARBA" id="ARBA00022884"/>
    </source>
</evidence>
<evidence type="ECO:0000256" key="6">
    <source>
        <dbReference type="PROSITE-ProRule" id="PRU00176"/>
    </source>
</evidence>
<evidence type="ECO:0000256" key="2">
    <source>
        <dbReference type="ARBA" id="ARBA00022664"/>
    </source>
</evidence>
<dbReference type="InterPro" id="IPR012677">
    <property type="entry name" value="Nucleotide-bd_a/b_plait_sf"/>
</dbReference>
<dbReference type="Pfam" id="PF00076">
    <property type="entry name" value="RRM_1"/>
    <property type="match status" value="1"/>
</dbReference>
<evidence type="ECO:0000259" key="7">
    <source>
        <dbReference type="PROSITE" id="PS50102"/>
    </source>
</evidence>
<dbReference type="STRING" id="5874.Q4UCK9"/>
<dbReference type="GO" id="GO:0005737">
    <property type="term" value="C:cytoplasm"/>
    <property type="evidence" value="ECO:0007669"/>
    <property type="project" value="TreeGrafter"/>
</dbReference>
<organism evidence="8 9">
    <name type="scientific">Theileria annulata</name>
    <dbReference type="NCBI Taxonomy" id="5874"/>
    <lineage>
        <taxon>Eukaryota</taxon>
        <taxon>Sar</taxon>
        <taxon>Alveolata</taxon>
        <taxon>Apicomplexa</taxon>
        <taxon>Aconoidasida</taxon>
        <taxon>Piroplasmida</taxon>
        <taxon>Theileriidae</taxon>
        <taxon>Theileria</taxon>
    </lineage>
</organism>
<dbReference type="InterPro" id="IPR000504">
    <property type="entry name" value="RRM_dom"/>
</dbReference>
<dbReference type="InterPro" id="IPR050374">
    <property type="entry name" value="RRT5_SRSF_SR"/>
</dbReference>
<keyword evidence="4 6" id="KW-0694">RNA-binding</keyword>
<dbReference type="KEGG" id="tan:TA03440"/>
<sequence length="146" mass="16751">MVVRRSIFDDHRLFVGNLVDSVTTQDLDSLFSKYGKVTNVWVARNPPGFGFVVCYNLFHLSQTFDDPRDAKDALIELNGKDLHGNSYPTTYHYIVISVEVEADRIVVREESVREVQVTEKFDPEVKSKNLIKITYNSSHHLFSSLI</sequence>
<evidence type="ECO:0000313" key="8">
    <source>
        <dbReference type="EMBL" id="CAI75442.1"/>
    </source>
</evidence>
<evidence type="ECO:0000256" key="1">
    <source>
        <dbReference type="ARBA" id="ARBA00004123"/>
    </source>
</evidence>
<dbReference type="VEuPathDB" id="PiroplasmaDB:TA03440"/>
<dbReference type="Proteomes" id="UP000001950">
    <property type="component" value="Chromosome 3"/>
</dbReference>
<keyword evidence="9" id="KW-1185">Reference proteome</keyword>
<evidence type="ECO:0000313" key="9">
    <source>
        <dbReference type="Proteomes" id="UP000001950"/>
    </source>
</evidence>
<dbReference type="PANTHER" id="PTHR23003">
    <property type="entry name" value="RNA RECOGNITION MOTIF RRM DOMAIN CONTAINING PROTEIN"/>
    <property type="match status" value="1"/>
</dbReference>
<dbReference type="PANTHER" id="PTHR23003:SF62">
    <property type="entry name" value="SERINE_ARGININE (SR)-TYPE SHUTTLING MRNA BINDING PROTEIN NPL3"/>
    <property type="match status" value="1"/>
</dbReference>
<keyword evidence="3" id="KW-0677">Repeat</keyword>
<dbReference type="GeneID" id="3864622"/>
<accession>Q4UCK9</accession>
<dbReference type="AlphaFoldDB" id="Q4UCK9"/>
<dbReference type="InterPro" id="IPR035979">
    <property type="entry name" value="RBD_domain_sf"/>
</dbReference>
<dbReference type="GO" id="GO:0003729">
    <property type="term" value="F:mRNA binding"/>
    <property type="evidence" value="ECO:0007669"/>
    <property type="project" value="TreeGrafter"/>
</dbReference>
<dbReference type="EMBL" id="CR940352">
    <property type="protein sequence ID" value="CAI75442.1"/>
    <property type="molecule type" value="Genomic_DNA"/>
</dbReference>
<proteinExistence type="predicted"/>
<dbReference type="SUPFAM" id="SSF54928">
    <property type="entry name" value="RNA-binding domain, RBD"/>
    <property type="match status" value="1"/>
</dbReference>
<dbReference type="GO" id="GO:0005634">
    <property type="term" value="C:nucleus"/>
    <property type="evidence" value="ECO:0007669"/>
    <property type="project" value="UniProtKB-SubCell"/>
</dbReference>
<evidence type="ECO:0000256" key="3">
    <source>
        <dbReference type="ARBA" id="ARBA00022737"/>
    </source>
</evidence>
<keyword evidence="5" id="KW-0539">Nucleus</keyword>
<name>Q4UCK9_THEAN</name>
<keyword evidence="2" id="KW-0507">mRNA processing</keyword>
<dbReference type="PROSITE" id="PS50102">
    <property type="entry name" value="RRM"/>
    <property type="match status" value="1"/>
</dbReference>
<reference evidence="8 9" key="1">
    <citation type="journal article" date="2005" name="Science">
        <title>Genome of the host-cell transforming parasite Theileria annulata compared with T. parva.</title>
        <authorList>
            <person name="Pain A."/>
            <person name="Renauld H."/>
            <person name="Berriman M."/>
            <person name="Murphy L."/>
            <person name="Yeats C.A."/>
            <person name="Weir W."/>
            <person name="Kerhornou A."/>
            <person name="Aslett M."/>
            <person name="Bishop R."/>
            <person name="Bouchier C."/>
            <person name="Cochet M."/>
            <person name="Coulson R.M.R."/>
            <person name="Cronin A."/>
            <person name="de Villiers E.P."/>
            <person name="Fraser A."/>
            <person name="Fosker N."/>
            <person name="Gardner M."/>
            <person name="Goble A."/>
            <person name="Griffiths-Jones S."/>
            <person name="Harris D.E."/>
            <person name="Katzer F."/>
            <person name="Larke N."/>
            <person name="Lord A."/>
            <person name="Maser P."/>
            <person name="McKellar S."/>
            <person name="Mooney P."/>
            <person name="Morton F."/>
            <person name="Nene V."/>
            <person name="O'Neil S."/>
            <person name="Price C."/>
            <person name="Quail M.A."/>
            <person name="Rabbinowitsch E."/>
            <person name="Rawlings N.D."/>
            <person name="Rutter S."/>
            <person name="Saunders D."/>
            <person name="Seeger K."/>
            <person name="Shah T."/>
            <person name="Squares R."/>
            <person name="Squares S."/>
            <person name="Tivey A."/>
            <person name="Walker A.R."/>
            <person name="Woodward J."/>
            <person name="Dobbelaere D.A.E."/>
            <person name="Langsley G."/>
            <person name="Rajandream M.A."/>
            <person name="McKeever D."/>
            <person name="Shiels B."/>
            <person name="Tait A."/>
            <person name="Barrell B.G."/>
            <person name="Hall N."/>
        </authorList>
    </citation>
    <scope>NUCLEOTIDE SEQUENCE [LARGE SCALE GENOMIC DNA]</scope>
    <source>
        <strain evidence="9">Ankara</strain>
    </source>
</reference>
<dbReference type="OrthoDB" id="5970at2759"/>
<dbReference type="SMART" id="SM00360">
    <property type="entry name" value="RRM"/>
    <property type="match status" value="1"/>
</dbReference>
<dbReference type="eggNOG" id="KOG0107">
    <property type="taxonomic scope" value="Eukaryota"/>
</dbReference>
<evidence type="ECO:0000256" key="5">
    <source>
        <dbReference type="ARBA" id="ARBA00023242"/>
    </source>
</evidence>